<keyword evidence="2" id="KW-0489">Methyltransferase</keyword>
<dbReference type="EMBL" id="QRDZ01000015">
    <property type="protein sequence ID" value="RED75492.1"/>
    <property type="molecule type" value="Genomic_DNA"/>
</dbReference>
<dbReference type="GO" id="GO:0008168">
    <property type="term" value="F:methyltransferase activity"/>
    <property type="evidence" value="ECO:0007669"/>
    <property type="project" value="UniProtKB-KW"/>
</dbReference>
<name>A0A3D9JN38_9BACL</name>
<reference evidence="2 3" key="1">
    <citation type="submission" date="2018-07" db="EMBL/GenBank/DDBJ databases">
        <title>Genomic Encyclopedia of Type Strains, Phase III (KMG-III): the genomes of soil and plant-associated and newly described type strains.</title>
        <authorList>
            <person name="Whitman W."/>
        </authorList>
    </citation>
    <scope>NUCLEOTIDE SEQUENCE [LARGE SCALE GENOMIC DNA]</scope>
    <source>
        <strain evidence="2 3">CECT 7287</strain>
    </source>
</reference>
<evidence type="ECO:0000259" key="1">
    <source>
        <dbReference type="Pfam" id="PF13649"/>
    </source>
</evidence>
<dbReference type="CDD" id="cd02440">
    <property type="entry name" value="AdoMet_MTases"/>
    <property type="match status" value="1"/>
</dbReference>
<keyword evidence="3" id="KW-1185">Reference proteome</keyword>
<comment type="caution">
    <text evidence="2">The sequence shown here is derived from an EMBL/GenBank/DDBJ whole genome shotgun (WGS) entry which is preliminary data.</text>
</comment>
<dbReference type="Proteomes" id="UP000256977">
    <property type="component" value="Unassembled WGS sequence"/>
</dbReference>
<dbReference type="Gene3D" id="3.40.50.150">
    <property type="entry name" value="Vaccinia Virus protein VP39"/>
    <property type="match status" value="1"/>
</dbReference>
<keyword evidence="2" id="KW-0808">Transferase</keyword>
<dbReference type="RefSeq" id="WP_425455543.1">
    <property type="nucleotide sequence ID" value="NZ_QRDZ01000015.1"/>
</dbReference>
<gene>
    <name evidence="2" type="ORF">DFP98_115107</name>
</gene>
<organism evidence="2 3">
    <name type="scientific">Cohnella phaseoli</name>
    <dbReference type="NCBI Taxonomy" id="456490"/>
    <lineage>
        <taxon>Bacteria</taxon>
        <taxon>Bacillati</taxon>
        <taxon>Bacillota</taxon>
        <taxon>Bacilli</taxon>
        <taxon>Bacillales</taxon>
        <taxon>Paenibacillaceae</taxon>
        <taxon>Cohnella</taxon>
    </lineage>
</organism>
<dbReference type="InterPro" id="IPR029063">
    <property type="entry name" value="SAM-dependent_MTases_sf"/>
</dbReference>
<dbReference type="Pfam" id="PF13649">
    <property type="entry name" value="Methyltransf_25"/>
    <property type="match status" value="1"/>
</dbReference>
<proteinExistence type="predicted"/>
<protein>
    <submittedName>
        <fullName evidence="2">Phospholipid N-methyltransferase</fullName>
    </submittedName>
</protein>
<accession>A0A3D9JN38</accession>
<dbReference type="GO" id="GO:0032259">
    <property type="term" value="P:methylation"/>
    <property type="evidence" value="ECO:0007669"/>
    <property type="project" value="UniProtKB-KW"/>
</dbReference>
<dbReference type="AlphaFoldDB" id="A0A3D9JN38"/>
<dbReference type="InterPro" id="IPR041698">
    <property type="entry name" value="Methyltransf_25"/>
</dbReference>
<sequence length="204" mass="23215">MMSEEARLFLRKFMSRPKQIGSIVPSSVFLAQCMVEAVPWTSVGAVAELGSGTGAVTREIAKRVRPDTQVYLFEMDSRMRSRLADKYPRFTRAANAANLLRVMERNGTQQLDCIVSCLPFFNFPASLRDELMRQVIEALKPGGLFIAFQYSLQMKKRLSHYFKLETIKFVPWNMPPAFVYVCRKEEASRFDDLPLSTAAVSVLQ</sequence>
<dbReference type="SUPFAM" id="SSF53335">
    <property type="entry name" value="S-adenosyl-L-methionine-dependent methyltransferases"/>
    <property type="match status" value="1"/>
</dbReference>
<evidence type="ECO:0000313" key="3">
    <source>
        <dbReference type="Proteomes" id="UP000256977"/>
    </source>
</evidence>
<evidence type="ECO:0000313" key="2">
    <source>
        <dbReference type="EMBL" id="RED75492.1"/>
    </source>
</evidence>
<feature type="domain" description="Methyltransferase" evidence="1">
    <location>
        <begin position="46"/>
        <end position="143"/>
    </location>
</feature>